<dbReference type="InterPro" id="IPR052196">
    <property type="entry name" value="Bact_Kbp"/>
</dbReference>
<gene>
    <name evidence="4" type="ORF">ACH47X_09160</name>
</gene>
<evidence type="ECO:0000313" key="5">
    <source>
        <dbReference type="Proteomes" id="UP001611580"/>
    </source>
</evidence>
<feature type="compositionally biased region" description="Low complexity" evidence="1">
    <location>
        <begin position="245"/>
        <end position="259"/>
    </location>
</feature>
<proteinExistence type="predicted"/>
<evidence type="ECO:0000256" key="3">
    <source>
        <dbReference type="SAM" id="SignalP"/>
    </source>
</evidence>
<keyword evidence="2" id="KW-1133">Transmembrane helix</keyword>
<keyword evidence="3" id="KW-0732">Signal</keyword>
<name>A0ABW7XIB8_9MICO</name>
<organism evidence="4 5">
    <name type="scientific">Promicromonospora kroppenstedtii</name>
    <dbReference type="NCBI Taxonomy" id="440482"/>
    <lineage>
        <taxon>Bacteria</taxon>
        <taxon>Bacillati</taxon>
        <taxon>Actinomycetota</taxon>
        <taxon>Actinomycetes</taxon>
        <taxon>Micrococcales</taxon>
        <taxon>Promicromonosporaceae</taxon>
        <taxon>Promicromonospora</taxon>
    </lineage>
</organism>
<accession>A0ABW7XIB8</accession>
<keyword evidence="2" id="KW-0472">Membrane</keyword>
<keyword evidence="5" id="KW-1185">Reference proteome</keyword>
<feature type="region of interest" description="Disordered" evidence="1">
    <location>
        <begin position="232"/>
        <end position="265"/>
    </location>
</feature>
<sequence>MQHPHRIAAALAAAILSTTAAGALLVATALPSTALPSNAQVASIVTDLGATRATTLATDTKDGEKKVKYYVVPAKPEGEQEFLFDIAQRFLGDGNRYREIFELNKGRTQPDGDALTDEAVLLPGWVLQMPGDAEGAGLQIGVLPTGPAEGAGEASAPAEEPAAPSVPYYVIAETPEGEPEYLYMIAERFLGDGERHKEIFELNKGRTQPDGGKLTDPAVVTVGWVLQMPEDAKGEGLQNGPLPGPSAAPEASATEATASPGGGTQTGGSWLEPVLVGVGLAVVAAALVLVVVYIVRRARSNRAEPFDDSLLRTDTSASWMVDRALRVLLAACERDGLDVPGVTGVFIEGGAMRLRLAEPASPAPEPFVANEDGQSWSAPLARLQAAPASEASTARFSRLVTIGVAETGRVLVDFARARGVISLDGPTRARHEVLRRWLGELTGNPWSNDPRVVMVGNGLPQPEQVEHLTAIEQVIPELEIGAGGVLVLSQAPSVAQQDLLAARFSDPRFSWVVIVLGESTSAKWRITAGDDGWLRSGFLPDVRYTEQTAVRRAGE</sequence>
<keyword evidence="2" id="KW-0812">Transmembrane</keyword>
<feature type="transmembrane region" description="Helical" evidence="2">
    <location>
        <begin position="274"/>
        <end position="295"/>
    </location>
</feature>
<evidence type="ECO:0000313" key="4">
    <source>
        <dbReference type="EMBL" id="MFI2487065.1"/>
    </source>
</evidence>
<evidence type="ECO:0008006" key="6">
    <source>
        <dbReference type="Google" id="ProtNLM"/>
    </source>
</evidence>
<feature type="signal peptide" evidence="3">
    <location>
        <begin position="1"/>
        <end position="23"/>
    </location>
</feature>
<dbReference type="Proteomes" id="UP001611580">
    <property type="component" value="Unassembled WGS sequence"/>
</dbReference>
<evidence type="ECO:0000256" key="2">
    <source>
        <dbReference type="SAM" id="Phobius"/>
    </source>
</evidence>
<dbReference type="PANTHER" id="PTHR34700:SF4">
    <property type="entry name" value="PHAGE-LIKE ELEMENT PBSX PROTEIN XKDP"/>
    <property type="match status" value="1"/>
</dbReference>
<comment type="caution">
    <text evidence="4">The sequence shown here is derived from an EMBL/GenBank/DDBJ whole genome shotgun (WGS) entry which is preliminary data.</text>
</comment>
<dbReference type="PANTHER" id="PTHR34700">
    <property type="entry name" value="POTASSIUM BINDING PROTEIN KBP"/>
    <property type="match status" value="1"/>
</dbReference>
<protein>
    <recommendedName>
        <fullName evidence="6">LysM domain-containing protein</fullName>
    </recommendedName>
</protein>
<dbReference type="EMBL" id="JBIRYI010000004">
    <property type="protein sequence ID" value="MFI2487065.1"/>
    <property type="molecule type" value="Genomic_DNA"/>
</dbReference>
<reference evidence="4 5" key="1">
    <citation type="submission" date="2024-10" db="EMBL/GenBank/DDBJ databases">
        <title>The Natural Products Discovery Center: Release of the First 8490 Sequenced Strains for Exploring Actinobacteria Biosynthetic Diversity.</title>
        <authorList>
            <person name="Kalkreuter E."/>
            <person name="Kautsar S.A."/>
            <person name="Yang D."/>
            <person name="Bader C.D."/>
            <person name="Teijaro C.N."/>
            <person name="Fluegel L."/>
            <person name="Davis C.M."/>
            <person name="Simpson J.R."/>
            <person name="Lauterbach L."/>
            <person name="Steele A.D."/>
            <person name="Gui C."/>
            <person name="Meng S."/>
            <person name="Li G."/>
            <person name="Viehrig K."/>
            <person name="Ye F."/>
            <person name="Su P."/>
            <person name="Kiefer A.F."/>
            <person name="Nichols A."/>
            <person name="Cepeda A.J."/>
            <person name="Yan W."/>
            <person name="Fan B."/>
            <person name="Jiang Y."/>
            <person name="Adhikari A."/>
            <person name="Zheng C.-J."/>
            <person name="Schuster L."/>
            <person name="Cowan T.M."/>
            <person name="Smanski M.J."/>
            <person name="Chevrette M.G."/>
            <person name="De Carvalho L.P.S."/>
            <person name="Shen B."/>
        </authorList>
    </citation>
    <scope>NUCLEOTIDE SEQUENCE [LARGE SCALE GENOMIC DNA]</scope>
    <source>
        <strain evidence="4 5">NPDC019481</strain>
    </source>
</reference>
<feature type="chain" id="PRO_5045538129" description="LysM domain-containing protein" evidence="3">
    <location>
        <begin position="24"/>
        <end position="555"/>
    </location>
</feature>
<dbReference type="RefSeq" id="WP_397403466.1">
    <property type="nucleotide sequence ID" value="NZ_JBIRYI010000004.1"/>
</dbReference>
<evidence type="ECO:0000256" key="1">
    <source>
        <dbReference type="SAM" id="MobiDB-lite"/>
    </source>
</evidence>